<comment type="caution">
    <text evidence="3">The sequence shown here is derived from an EMBL/GenBank/DDBJ whole genome shotgun (WGS) entry which is preliminary data.</text>
</comment>
<evidence type="ECO:0000256" key="1">
    <source>
        <dbReference type="SAM" id="Phobius"/>
    </source>
</evidence>
<dbReference type="Gene3D" id="3.40.30.10">
    <property type="entry name" value="Glutaredoxin"/>
    <property type="match status" value="1"/>
</dbReference>
<keyword evidence="1" id="KW-1133">Transmembrane helix</keyword>
<evidence type="ECO:0000313" key="4">
    <source>
        <dbReference type="Proteomes" id="UP001445335"/>
    </source>
</evidence>
<sequence length="206" mass="22082">MDLWRASKAISVALLLICCVAARPVVVPLATKDFEHQTQAATGQTTGVWYILFSSSEEPSLRWLQDVWQEAAEADLKETPRIQWATVDTATDPALGDRFSVTAPAVLLLRHRKVFQYGNSDLSPEALRRFARAPDVPGRAVPPPPGALDLALQALRGNELAVLLLKAAFVALAVAAAAGVTLACRQRPPAAPGILPRFAGRRSADG</sequence>
<keyword evidence="4" id="KW-1185">Reference proteome</keyword>
<feature type="signal peptide" evidence="2">
    <location>
        <begin position="1"/>
        <end position="22"/>
    </location>
</feature>
<proteinExistence type="predicted"/>
<dbReference type="InterPro" id="IPR036249">
    <property type="entry name" value="Thioredoxin-like_sf"/>
</dbReference>
<keyword evidence="2" id="KW-0732">Signal</keyword>
<dbReference type="PANTHER" id="PTHR19991:SF2">
    <property type="entry name" value="GH08893P"/>
    <property type="match status" value="1"/>
</dbReference>
<feature type="transmembrane region" description="Helical" evidence="1">
    <location>
        <begin position="160"/>
        <end position="184"/>
    </location>
</feature>
<evidence type="ECO:0008006" key="5">
    <source>
        <dbReference type="Google" id="ProtNLM"/>
    </source>
</evidence>
<dbReference type="Proteomes" id="UP001445335">
    <property type="component" value="Unassembled WGS sequence"/>
</dbReference>
<keyword evidence="1" id="KW-0812">Transmembrane</keyword>
<protein>
    <recommendedName>
        <fullName evidence="5">Thioredoxin domain-containing protein</fullName>
    </recommendedName>
</protein>
<dbReference type="SUPFAM" id="SSF52833">
    <property type="entry name" value="Thioredoxin-like"/>
    <property type="match status" value="1"/>
</dbReference>
<organism evidence="3 4">
    <name type="scientific">Elliptochloris bilobata</name>
    <dbReference type="NCBI Taxonomy" id="381761"/>
    <lineage>
        <taxon>Eukaryota</taxon>
        <taxon>Viridiplantae</taxon>
        <taxon>Chlorophyta</taxon>
        <taxon>core chlorophytes</taxon>
        <taxon>Trebouxiophyceae</taxon>
        <taxon>Trebouxiophyceae incertae sedis</taxon>
        <taxon>Elliptochloris clade</taxon>
        <taxon>Elliptochloris</taxon>
    </lineage>
</organism>
<evidence type="ECO:0000313" key="3">
    <source>
        <dbReference type="EMBL" id="KAK9842604.1"/>
    </source>
</evidence>
<dbReference type="EMBL" id="JALJOU010000007">
    <property type="protein sequence ID" value="KAK9842604.1"/>
    <property type="molecule type" value="Genomic_DNA"/>
</dbReference>
<dbReference type="PANTHER" id="PTHR19991">
    <property type="entry name" value="L 2 01289"/>
    <property type="match status" value="1"/>
</dbReference>
<feature type="chain" id="PRO_5043822437" description="Thioredoxin domain-containing protein" evidence="2">
    <location>
        <begin position="23"/>
        <end position="206"/>
    </location>
</feature>
<reference evidence="3 4" key="1">
    <citation type="journal article" date="2024" name="Nat. Commun.">
        <title>Phylogenomics reveals the evolutionary origins of lichenization in chlorophyte algae.</title>
        <authorList>
            <person name="Puginier C."/>
            <person name="Libourel C."/>
            <person name="Otte J."/>
            <person name="Skaloud P."/>
            <person name="Haon M."/>
            <person name="Grisel S."/>
            <person name="Petersen M."/>
            <person name="Berrin J.G."/>
            <person name="Delaux P.M."/>
            <person name="Dal Grande F."/>
            <person name="Keller J."/>
        </authorList>
    </citation>
    <scope>NUCLEOTIDE SEQUENCE [LARGE SCALE GENOMIC DNA]</scope>
    <source>
        <strain evidence="3 4">SAG 245.80</strain>
    </source>
</reference>
<keyword evidence="1" id="KW-0472">Membrane</keyword>
<dbReference type="AlphaFoldDB" id="A0AAW1SAI2"/>
<name>A0AAW1SAI2_9CHLO</name>
<gene>
    <name evidence="3" type="ORF">WJX81_008536</name>
</gene>
<accession>A0AAW1SAI2</accession>
<evidence type="ECO:0000256" key="2">
    <source>
        <dbReference type="SAM" id="SignalP"/>
    </source>
</evidence>